<evidence type="ECO:0000256" key="1">
    <source>
        <dbReference type="SAM" id="MobiDB-lite"/>
    </source>
</evidence>
<keyword evidence="2" id="KW-0812">Transmembrane</keyword>
<keyword evidence="2" id="KW-1133">Transmembrane helix</keyword>
<reference evidence="3 4" key="1">
    <citation type="submission" date="2023-04" db="EMBL/GenBank/DDBJ databases">
        <title>Forest soil microbial communities from Buena Vista Peninsula, Colon Province, Panama.</title>
        <authorList>
            <person name="Bouskill N."/>
        </authorList>
    </citation>
    <scope>NUCLEOTIDE SEQUENCE [LARGE SCALE GENOMIC DNA]</scope>
    <source>
        <strain evidence="3 4">GGS1</strain>
    </source>
</reference>
<feature type="transmembrane region" description="Helical" evidence="2">
    <location>
        <begin position="34"/>
        <end position="58"/>
    </location>
</feature>
<feature type="transmembrane region" description="Helical" evidence="2">
    <location>
        <begin position="319"/>
        <end position="336"/>
    </location>
</feature>
<feature type="transmembrane region" description="Helical" evidence="2">
    <location>
        <begin position="70"/>
        <end position="91"/>
    </location>
</feature>
<proteinExistence type="predicted"/>
<comment type="caution">
    <text evidence="3">The sequence shown here is derived from an EMBL/GenBank/DDBJ whole genome shotgun (WGS) entry which is preliminary data.</text>
</comment>
<evidence type="ECO:0000256" key="2">
    <source>
        <dbReference type="SAM" id="Phobius"/>
    </source>
</evidence>
<feature type="region of interest" description="Disordered" evidence="1">
    <location>
        <begin position="344"/>
        <end position="375"/>
    </location>
</feature>
<feature type="transmembrane region" description="Helical" evidence="2">
    <location>
        <begin position="172"/>
        <end position="198"/>
    </location>
</feature>
<feature type="transmembrane region" description="Helical" evidence="2">
    <location>
        <begin position="266"/>
        <end position="287"/>
    </location>
</feature>
<feature type="compositionally biased region" description="Basic and acidic residues" evidence="1">
    <location>
        <begin position="361"/>
        <end position="375"/>
    </location>
</feature>
<evidence type="ECO:0000313" key="3">
    <source>
        <dbReference type="EMBL" id="MDH6214111.1"/>
    </source>
</evidence>
<feature type="transmembrane region" description="Helical" evidence="2">
    <location>
        <begin position="294"/>
        <end position="313"/>
    </location>
</feature>
<feature type="transmembrane region" description="Helical" evidence="2">
    <location>
        <begin position="112"/>
        <end position="134"/>
    </location>
</feature>
<organism evidence="3 4">
    <name type="scientific">Streptomyces pseudovenezuelae</name>
    <dbReference type="NCBI Taxonomy" id="67350"/>
    <lineage>
        <taxon>Bacteria</taxon>
        <taxon>Bacillati</taxon>
        <taxon>Actinomycetota</taxon>
        <taxon>Actinomycetes</taxon>
        <taxon>Kitasatosporales</taxon>
        <taxon>Streptomycetaceae</taxon>
        <taxon>Streptomyces</taxon>
        <taxon>Streptomyces aurantiacus group</taxon>
    </lineage>
</organism>
<keyword evidence="2" id="KW-0472">Membrane</keyword>
<evidence type="ECO:0000313" key="4">
    <source>
        <dbReference type="Proteomes" id="UP001160499"/>
    </source>
</evidence>
<dbReference type="EMBL" id="JARXVH010000002">
    <property type="protein sequence ID" value="MDH6214111.1"/>
    <property type="molecule type" value="Genomic_DNA"/>
</dbReference>
<protein>
    <recommendedName>
        <fullName evidence="5">CPBP family intramembrane metalloprotease</fullName>
    </recommendedName>
</protein>
<dbReference type="RefSeq" id="WP_280875182.1">
    <property type="nucleotide sequence ID" value="NZ_JARXVH010000002.1"/>
</dbReference>
<accession>A0ABT6LCT0</accession>
<gene>
    <name evidence="3" type="ORF">M2283_001394</name>
</gene>
<dbReference type="Proteomes" id="UP001160499">
    <property type="component" value="Unassembled WGS sequence"/>
</dbReference>
<sequence>MKSLHVALLDLTDRPAPEPSEQTDAPARRVVRHVIGLLLLGCYFPLAVTAVTSGHLYGLSLSLTTQTRYAVIYGQFTVATIVFWWLCWLVFTRTLLSRVTPRQRLLQRGAAVLAGAAGMYSAAPFSIALAQVVGHDVFDCVLAWLALEVCRTHRVSLRTTLPRTAVERLRDWQITITVLYVCVGGGVLSFLLVHLIRWTGAGVPVMKGGQMATLGVDNFGTLAIGLVSTVALEDVVIVATTTALLTAVRRPAWQIYTLVCVPEVLLHAYLGLPAIGMLVFAAGRVWLYRQYGRLLPFMAAHFTFDLVGGGLMLMQGLPFWYRPALGLLFSLVVSWAENRLKKAAKSARADEQPPPVTPDGDTPRPTDRPDPVSIQ</sequence>
<keyword evidence="4" id="KW-1185">Reference proteome</keyword>
<name>A0ABT6LCT0_9ACTN</name>
<evidence type="ECO:0008006" key="5">
    <source>
        <dbReference type="Google" id="ProtNLM"/>
    </source>
</evidence>
<feature type="transmembrane region" description="Helical" evidence="2">
    <location>
        <begin position="219"/>
        <end position="246"/>
    </location>
</feature>